<reference evidence="3 4" key="1">
    <citation type="submission" date="2019-12" db="EMBL/GenBank/DDBJ databases">
        <authorList>
            <person name="Huq M.A."/>
        </authorList>
    </citation>
    <scope>NUCLEOTIDE SEQUENCE [LARGE SCALE GENOMIC DNA]</scope>
    <source>
        <strain evidence="3 4">MAH-34</strain>
    </source>
</reference>
<feature type="chain" id="PRO_5046953779" description="Fibronectin type-III domain-containing protein" evidence="1">
    <location>
        <begin position="28"/>
        <end position="361"/>
    </location>
</feature>
<keyword evidence="4" id="KW-1185">Reference proteome</keyword>
<dbReference type="InterPro" id="IPR003961">
    <property type="entry name" value="FN3_dom"/>
</dbReference>
<name>A0ABW9UAM6_9BACL</name>
<dbReference type="Proteomes" id="UP000467637">
    <property type="component" value="Unassembled WGS sequence"/>
</dbReference>
<evidence type="ECO:0000259" key="2">
    <source>
        <dbReference type="PROSITE" id="PS50853"/>
    </source>
</evidence>
<dbReference type="SUPFAM" id="SSF49265">
    <property type="entry name" value="Fibronectin type III"/>
    <property type="match status" value="1"/>
</dbReference>
<proteinExistence type="predicted"/>
<dbReference type="Gene3D" id="2.60.40.10">
    <property type="entry name" value="Immunoglobulins"/>
    <property type="match status" value="1"/>
</dbReference>
<dbReference type="InterPro" id="IPR013783">
    <property type="entry name" value="Ig-like_fold"/>
</dbReference>
<evidence type="ECO:0000313" key="4">
    <source>
        <dbReference type="Proteomes" id="UP000467637"/>
    </source>
</evidence>
<dbReference type="Gene3D" id="2.60.120.260">
    <property type="entry name" value="Galactose-binding domain-like"/>
    <property type="match status" value="1"/>
</dbReference>
<dbReference type="SUPFAM" id="SSF49785">
    <property type="entry name" value="Galactose-binding domain-like"/>
    <property type="match status" value="1"/>
</dbReference>
<dbReference type="InterPro" id="IPR036116">
    <property type="entry name" value="FN3_sf"/>
</dbReference>
<sequence>MRKYKLKLISSFLILSLVFVQMFSVIAAAQSTPNIIPVMTSSTSPSGIITQSSFYNSPYYQPYNAFDGKTEVNADWGTTEYQNAWLAYEFPTKKTVTSYAIACGLSTALCPQSWRFEAYDGTSWVTLDTKSGYNGSYWVGKLYQLQAFSITNTDQYIKYRIFISQNTSGDNNTVNIDLNEFQMYETSIQTPESPISLTAVGGDTKVDLNWSVTSGASSYNVKRSINAGGPYTTIATNVAVASYTDTSVTNGTTYYYVITAVNSSGESGNSNETSATPQALAQSGRAILVITLLNGVEKEYDLSKTEVDVFINWYNARATGTGSITFAIDKHNNNKGPFKARKDYILFDKILTFEVNEYDSN</sequence>
<organism evidence="3 4">
    <name type="scientific">Paenibacillus anseongense</name>
    <dbReference type="NCBI Taxonomy" id="2682845"/>
    <lineage>
        <taxon>Bacteria</taxon>
        <taxon>Bacillati</taxon>
        <taxon>Bacillota</taxon>
        <taxon>Bacilli</taxon>
        <taxon>Bacillales</taxon>
        <taxon>Paenibacillaceae</taxon>
        <taxon>Paenibacillus</taxon>
    </lineage>
</organism>
<feature type="signal peptide" evidence="1">
    <location>
        <begin position="1"/>
        <end position="27"/>
    </location>
</feature>
<dbReference type="PROSITE" id="PS50853">
    <property type="entry name" value="FN3"/>
    <property type="match status" value="1"/>
</dbReference>
<dbReference type="CDD" id="cd00063">
    <property type="entry name" value="FN3"/>
    <property type="match status" value="1"/>
</dbReference>
<dbReference type="EMBL" id="WSEM01000008">
    <property type="protein sequence ID" value="MVQ34875.1"/>
    <property type="molecule type" value="Genomic_DNA"/>
</dbReference>
<evidence type="ECO:0000256" key="1">
    <source>
        <dbReference type="SAM" id="SignalP"/>
    </source>
</evidence>
<dbReference type="InterPro" id="IPR008979">
    <property type="entry name" value="Galactose-bd-like_sf"/>
</dbReference>
<accession>A0ABW9UAM6</accession>
<gene>
    <name evidence="3" type="ORF">GON05_09415</name>
</gene>
<keyword evidence="1" id="KW-0732">Signal</keyword>
<protein>
    <recommendedName>
        <fullName evidence="2">Fibronectin type-III domain-containing protein</fullName>
    </recommendedName>
</protein>
<comment type="caution">
    <text evidence="3">The sequence shown here is derived from an EMBL/GenBank/DDBJ whole genome shotgun (WGS) entry which is preliminary data.</text>
</comment>
<feature type="domain" description="Fibronectin type-III" evidence="2">
    <location>
        <begin position="191"/>
        <end position="280"/>
    </location>
</feature>
<dbReference type="RefSeq" id="WP_157318916.1">
    <property type="nucleotide sequence ID" value="NZ_WSEM01000008.1"/>
</dbReference>
<evidence type="ECO:0000313" key="3">
    <source>
        <dbReference type="EMBL" id="MVQ34875.1"/>
    </source>
</evidence>